<dbReference type="Pfam" id="PF05982">
    <property type="entry name" value="Sbt_1"/>
    <property type="match status" value="1"/>
</dbReference>
<feature type="transmembrane region" description="Helical" evidence="1">
    <location>
        <begin position="232"/>
        <end position="255"/>
    </location>
</feature>
<evidence type="ECO:0008006" key="4">
    <source>
        <dbReference type="Google" id="ProtNLM"/>
    </source>
</evidence>
<feature type="transmembrane region" description="Helical" evidence="1">
    <location>
        <begin position="261"/>
        <end position="284"/>
    </location>
</feature>
<sequence>MSVPDIVVMFFVLGVVAGVVRSDLSIPKAAYDILSLLLMLTIGLKGGMALHGSLSISLLVELSGVTLLGIIIPLLIFPVVHYLVRLSIADSASLAAHYGSVSAGTFAVALAYTEAHSLITGGQVTLYLVLLELPAIMLGLLLYRRFSRKKAADTTSEPIKTSGLWHETLTNRGVILLVGGVLIGWLYGPNAGESVTGLYTKAFHGILALFLLEMGLVAAETLRSLRWGHSRLIIFALAAPIVLSCFGLLMAYWLGLPAGSAVILASLSASASYIAAPVAIRAAIPDANIGLAMLASLGLTFPFNVLMGIPLYHQLWAWLVG</sequence>
<organism evidence="2 3">
    <name type="scientific">Vreelandella titanicae BH1</name>
    <dbReference type="NCBI Taxonomy" id="1204738"/>
    <lineage>
        <taxon>Bacteria</taxon>
        <taxon>Pseudomonadati</taxon>
        <taxon>Pseudomonadota</taxon>
        <taxon>Gammaproteobacteria</taxon>
        <taxon>Oceanospirillales</taxon>
        <taxon>Halomonadaceae</taxon>
        <taxon>Vreelandella</taxon>
    </lineage>
</organism>
<keyword evidence="1" id="KW-1133">Transmembrane helix</keyword>
<evidence type="ECO:0000256" key="1">
    <source>
        <dbReference type="SAM" id="Phobius"/>
    </source>
</evidence>
<dbReference type="Proteomes" id="UP000011651">
    <property type="component" value="Unassembled WGS sequence"/>
</dbReference>
<dbReference type="AlphaFoldDB" id="L9U9U0"/>
<reference evidence="2 3" key="1">
    <citation type="journal article" date="2013" name="Genome Announc.">
        <title>Draft Genome of the Marine Gammaproteobacterium Halomonas titanicae.</title>
        <authorList>
            <person name="Sanchez-Porro C."/>
            <person name="de la Haba R.R."/>
            <person name="Cruz-Hernandez N."/>
            <person name="Gonzalez J.M."/>
            <person name="Reyes-Guirao C."/>
            <person name="Navarro-Sampedro L."/>
            <person name="Carballo M."/>
            <person name="Ventosa A."/>
        </authorList>
    </citation>
    <scope>NUCLEOTIDE SEQUENCE [LARGE SCALE GENOMIC DNA]</scope>
    <source>
        <strain evidence="2 3">BH1</strain>
    </source>
</reference>
<dbReference type="PANTHER" id="PTHR40400">
    <property type="entry name" value="SLR1512 PROTEIN"/>
    <property type="match status" value="1"/>
</dbReference>
<keyword evidence="1" id="KW-0812">Transmembrane</keyword>
<proteinExistence type="predicted"/>
<dbReference type="PATRIC" id="fig|1204738.3.peg.2397"/>
<feature type="transmembrane region" description="Helical" evidence="1">
    <location>
        <begin position="124"/>
        <end position="143"/>
    </location>
</feature>
<feature type="transmembrane region" description="Helical" evidence="1">
    <location>
        <begin position="202"/>
        <end position="220"/>
    </location>
</feature>
<name>L9U9U0_9GAMM</name>
<evidence type="ECO:0000313" key="3">
    <source>
        <dbReference type="Proteomes" id="UP000011651"/>
    </source>
</evidence>
<feature type="transmembrane region" description="Helical" evidence="1">
    <location>
        <begin position="6"/>
        <end position="24"/>
    </location>
</feature>
<dbReference type="EMBL" id="AOPO01000005">
    <property type="protein sequence ID" value="ELY21594.1"/>
    <property type="molecule type" value="Genomic_DNA"/>
</dbReference>
<accession>L9U9U0</accession>
<feature type="transmembrane region" description="Helical" evidence="1">
    <location>
        <begin position="169"/>
        <end position="187"/>
    </location>
</feature>
<feature type="transmembrane region" description="Helical" evidence="1">
    <location>
        <begin position="36"/>
        <end position="59"/>
    </location>
</feature>
<comment type="caution">
    <text evidence="2">The sequence shown here is derived from an EMBL/GenBank/DDBJ whole genome shotgun (WGS) entry which is preliminary data.</text>
</comment>
<dbReference type="InterPro" id="IPR010293">
    <property type="entry name" value="Sbt_1"/>
</dbReference>
<dbReference type="PANTHER" id="PTHR40400:SF1">
    <property type="entry name" value="SLR1512 PROTEIN"/>
    <property type="match status" value="1"/>
</dbReference>
<feature type="transmembrane region" description="Helical" evidence="1">
    <location>
        <begin position="91"/>
        <end position="112"/>
    </location>
</feature>
<keyword evidence="1" id="KW-0472">Membrane</keyword>
<feature type="transmembrane region" description="Helical" evidence="1">
    <location>
        <begin position="291"/>
        <end position="312"/>
    </location>
</feature>
<gene>
    <name evidence="2" type="ORF">HALTITAN_1599</name>
</gene>
<feature type="transmembrane region" description="Helical" evidence="1">
    <location>
        <begin position="65"/>
        <end position="84"/>
    </location>
</feature>
<evidence type="ECO:0000313" key="2">
    <source>
        <dbReference type="EMBL" id="ELY21594.1"/>
    </source>
</evidence>
<protein>
    <recommendedName>
        <fullName evidence="4">Sodium-dependent bicarbonate transport family permease</fullName>
    </recommendedName>
</protein>